<dbReference type="InterPro" id="IPR011051">
    <property type="entry name" value="RmlC_Cupin_sf"/>
</dbReference>
<sequence length="196" mass="20513">MKTPRLLRAADRVAQPWRNGGGITREICCAPAAGAGESFDWRVSMAEVTGSGPFSCFPGVDRVLVVLDGRLDLDFGPQHAPVTLSSSCAPFAFAGDQAVDGSAPEGVVHDLNVMVRRDAFAAKVERVSSTVNVPENGTVLLFAGEAATVDCGDSRYHLGLCDALLLSNGGTLHLKHREGANVLLVTIVATDQPVAS</sequence>
<dbReference type="SUPFAM" id="SSF51182">
    <property type="entry name" value="RmlC-like cupins"/>
    <property type="match status" value="1"/>
</dbReference>
<dbReference type="InterPro" id="IPR010282">
    <property type="entry name" value="Uncharacterised_HutD/Ves"/>
</dbReference>
<dbReference type="EMBL" id="FNBI01000007">
    <property type="protein sequence ID" value="SDF92033.1"/>
    <property type="molecule type" value="Genomic_DNA"/>
</dbReference>
<dbReference type="Proteomes" id="UP000323502">
    <property type="component" value="Unassembled WGS sequence"/>
</dbReference>
<evidence type="ECO:0000313" key="2">
    <source>
        <dbReference type="EMBL" id="SDF92033.1"/>
    </source>
</evidence>
<evidence type="ECO:0000313" key="4">
    <source>
        <dbReference type="Proteomes" id="UP000436801"/>
    </source>
</evidence>
<protein>
    <submittedName>
        <fullName evidence="1">HutD family protein</fullName>
    </submittedName>
</protein>
<evidence type="ECO:0000313" key="1">
    <source>
        <dbReference type="EMBL" id="MWC45669.1"/>
    </source>
</evidence>
<proteinExistence type="predicted"/>
<dbReference type="Gene3D" id="2.60.120.10">
    <property type="entry name" value="Jelly Rolls"/>
    <property type="match status" value="1"/>
</dbReference>
<dbReference type="Proteomes" id="UP000436801">
    <property type="component" value="Unassembled WGS sequence"/>
</dbReference>
<dbReference type="RefSeq" id="WP_149683145.1">
    <property type="nucleotide sequence ID" value="NZ_FNBI01000007.1"/>
</dbReference>
<dbReference type="PANTHER" id="PTHR37943">
    <property type="entry name" value="PROTEIN VES"/>
    <property type="match status" value="1"/>
</dbReference>
<reference evidence="2 3" key="1">
    <citation type="submission" date="2016-10" db="EMBL/GenBank/DDBJ databases">
        <authorList>
            <person name="Varghese N."/>
            <person name="Submissions S."/>
        </authorList>
    </citation>
    <scope>NUCLEOTIDE SEQUENCE [LARGE SCALE GENOMIC DNA]</scope>
    <source>
        <strain evidence="2 3">S7-754</strain>
    </source>
</reference>
<name>A0A1G7Q0P9_9SPHN</name>
<dbReference type="EMBL" id="WSUT01000007">
    <property type="protein sequence ID" value="MWC45669.1"/>
    <property type="molecule type" value="Genomic_DNA"/>
</dbReference>
<dbReference type="InterPro" id="IPR014710">
    <property type="entry name" value="RmlC-like_jellyroll"/>
</dbReference>
<accession>A0A1G7Q0P9</accession>
<evidence type="ECO:0000313" key="3">
    <source>
        <dbReference type="Proteomes" id="UP000323502"/>
    </source>
</evidence>
<dbReference type="CDD" id="cd20293">
    <property type="entry name" value="cupin_HutD_N"/>
    <property type="match status" value="1"/>
</dbReference>
<dbReference type="OrthoDB" id="9800082at2"/>
<reference evidence="1 4" key="2">
    <citation type="submission" date="2019-12" db="EMBL/GenBank/DDBJ databases">
        <authorList>
            <person name="Zheng J."/>
        </authorList>
    </citation>
    <scope>NUCLEOTIDE SEQUENCE [LARGE SCALE GENOMIC DNA]</scope>
    <source>
        <strain evidence="1 4">DSM 27347</strain>
    </source>
</reference>
<dbReference type="PANTHER" id="PTHR37943:SF1">
    <property type="entry name" value="PROTEIN VES"/>
    <property type="match status" value="1"/>
</dbReference>
<keyword evidence="3" id="KW-1185">Reference proteome</keyword>
<dbReference type="AlphaFoldDB" id="A0A1G7Q0P9"/>
<gene>
    <name evidence="1" type="ORF">GQR91_18805</name>
    <name evidence="2" type="ORF">SAMN05216557_107158</name>
</gene>
<dbReference type="Pfam" id="PF05962">
    <property type="entry name" value="HutD"/>
    <property type="match status" value="1"/>
</dbReference>
<organism evidence="2 3">
    <name type="scientific">Sphingomonas carotinifaciens</name>
    <dbReference type="NCBI Taxonomy" id="1166323"/>
    <lineage>
        <taxon>Bacteria</taxon>
        <taxon>Pseudomonadati</taxon>
        <taxon>Pseudomonadota</taxon>
        <taxon>Alphaproteobacteria</taxon>
        <taxon>Sphingomonadales</taxon>
        <taxon>Sphingomonadaceae</taxon>
        <taxon>Sphingomonas</taxon>
    </lineage>
</organism>